<feature type="domain" description="HTH merR-type" evidence="5">
    <location>
        <begin position="1"/>
        <end position="74"/>
    </location>
</feature>
<dbReference type="Proteomes" id="UP000005952">
    <property type="component" value="Chromosome"/>
</dbReference>
<feature type="compositionally biased region" description="Basic and acidic residues" evidence="4">
    <location>
        <begin position="146"/>
        <end position="157"/>
    </location>
</feature>
<feature type="region of interest" description="Disordered" evidence="4">
    <location>
        <begin position="133"/>
        <end position="175"/>
    </location>
</feature>
<organism evidence="6 7">
    <name type="scientific">Hyphomicrobium denitrificans 1NES1</name>
    <dbReference type="NCBI Taxonomy" id="670307"/>
    <lineage>
        <taxon>Bacteria</taxon>
        <taxon>Pseudomonadati</taxon>
        <taxon>Pseudomonadota</taxon>
        <taxon>Alphaproteobacteria</taxon>
        <taxon>Hyphomicrobiales</taxon>
        <taxon>Hyphomicrobiaceae</taxon>
        <taxon>Hyphomicrobium</taxon>
    </lineage>
</organism>
<dbReference type="Pfam" id="PF09278">
    <property type="entry name" value="MerR-DNA-bind"/>
    <property type="match status" value="1"/>
</dbReference>
<dbReference type="AlphaFoldDB" id="N0B0Y6"/>
<dbReference type="Pfam" id="PF00376">
    <property type="entry name" value="MerR"/>
    <property type="match status" value="1"/>
</dbReference>
<keyword evidence="3" id="KW-0804">Transcription</keyword>
<proteinExistence type="predicted"/>
<dbReference type="RefSeq" id="WP_015597161.1">
    <property type="nucleotide sequence ID" value="NC_021172.1"/>
</dbReference>
<reference evidence="6 7" key="1">
    <citation type="journal article" date="2013" name="Genome Announc.">
        <title>Genome sequences for three denitrifying bacterial strains isolated from a uranium- and nitrate-contaminated subsurface environment.</title>
        <authorList>
            <person name="Venkatramanan R."/>
            <person name="Prakash O."/>
            <person name="Woyke T."/>
            <person name="Chain P."/>
            <person name="Goodwin L.A."/>
            <person name="Watson D."/>
            <person name="Brooks S."/>
            <person name="Kostka J.E."/>
            <person name="Green S.J."/>
        </authorList>
    </citation>
    <scope>NUCLEOTIDE SEQUENCE [LARGE SCALE GENOMIC DNA]</scope>
    <source>
        <strain evidence="6 7">1NES1</strain>
    </source>
</reference>
<dbReference type="PANTHER" id="PTHR30204">
    <property type="entry name" value="REDOX-CYCLING DRUG-SENSING TRANSCRIPTIONAL ACTIVATOR SOXR"/>
    <property type="match status" value="1"/>
</dbReference>
<dbReference type="PRINTS" id="PR00040">
    <property type="entry name" value="HTHMERR"/>
</dbReference>
<dbReference type="GO" id="GO:0003700">
    <property type="term" value="F:DNA-binding transcription factor activity"/>
    <property type="evidence" value="ECO:0007669"/>
    <property type="project" value="InterPro"/>
</dbReference>
<evidence type="ECO:0000259" key="5">
    <source>
        <dbReference type="PROSITE" id="PS50937"/>
    </source>
</evidence>
<evidence type="ECO:0000256" key="4">
    <source>
        <dbReference type="SAM" id="MobiDB-lite"/>
    </source>
</evidence>
<dbReference type="EMBL" id="CP005587">
    <property type="protein sequence ID" value="AGK57124.1"/>
    <property type="molecule type" value="Genomic_DNA"/>
</dbReference>
<sequence length="175" mass="19371">MMKPLTIGEIARQAAVGIETVRFYERRGLIEQPPKPNGAGFRTYPQETVKRLRFIQQAQDIGFSLREIHELLALKTDPESDCGDVKGRAVAKLKEVHDKIGKLRRIGEALEALIAVCPGCGPVNACSILEALDDSPSQAPAPPEPSLRKRELAERSARSRQGRARNKNATQRPIR</sequence>
<dbReference type="InterPro" id="IPR047057">
    <property type="entry name" value="MerR_fam"/>
</dbReference>
<evidence type="ECO:0000256" key="2">
    <source>
        <dbReference type="ARBA" id="ARBA00023125"/>
    </source>
</evidence>
<accession>N0B0Y6</accession>
<dbReference type="SUPFAM" id="SSF46955">
    <property type="entry name" value="Putative DNA-binding domain"/>
    <property type="match status" value="1"/>
</dbReference>
<dbReference type="KEGG" id="hdt:HYPDE_27223"/>
<evidence type="ECO:0000313" key="6">
    <source>
        <dbReference type="EMBL" id="AGK57124.1"/>
    </source>
</evidence>
<keyword evidence="7" id="KW-1185">Reference proteome</keyword>
<dbReference type="HOGENOM" id="CLU_060077_2_0_5"/>
<dbReference type="PANTHER" id="PTHR30204:SF94">
    <property type="entry name" value="HEAVY METAL-DEPENDENT TRANSCRIPTIONAL REGULATOR HI_0293-RELATED"/>
    <property type="match status" value="1"/>
</dbReference>
<keyword evidence="2 6" id="KW-0238">DNA-binding</keyword>
<dbReference type="eggNOG" id="COG0789">
    <property type="taxonomic scope" value="Bacteria"/>
</dbReference>
<keyword evidence="1" id="KW-0805">Transcription regulation</keyword>
<dbReference type="GO" id="GO:0003677">
    <property type="term" value="F:DNA binding"/>
    <property type="evidence" value="ECO:0007669"/>
    <property type="project" value="UniProtKB-KW"/>
</dbReference>
<dbReference type="SMART" id="SM00422">
    <property type="entry name" value="HTH_MERR"/>
    <property type="match status" value="1"/>
</dbReference>
<dbReference type="PROSITE" id="PS50937">
    <property type="entry name" value="HTH_MERR_2"/>
    <property type="match status" value="1"/>
</dbReference>
<protein>
    <submittedName>
        <fullName evidence="6">DNA-binding transcriptional activator of copper-responsive regulon genes</fullName>
    </submittedName>
</protein>
<name>N0B0Y6_9HYPH</name>
<dbReference type="STRING" id="670307.HYPDE_27223"/>
<dbReference type="InterPro" id="IPR000551">
    <property type="entry name" value="MerR-type_HTH_dom"/>
</dbReference>
<evidence type="ECO:0000256" key="1">
    <source>
        <dbReference type="ARBA" id="ARBA00023015"/>
    </source>
</evidence>
<evidence type="ECO:0000256" key="3">
    <source>
        <dbReference type="ARBA" id="ARBA00023163"/>
    </source>
</evidence>
<dbReference type="InterPro" id="IPR015358">
    <property type="entry name" value="Tscrpt_reg_MerR_DNA-bd"/>
</dbReference>
<gene>
    <name evidence="6" type="ORF">HYPDE_27223</name>
</gene>
<dbReference type="Gene3D" id="1.10.1660.10">
    <property type="match status" value="1"/>
</dbReference>
<evidence type="ECO:0000313" key="7">
    <source>
        <dbReference type="Proteomes" id="UP000005952"/>
    </source>
</evidence>
<dbReference type="InterPro" id="IPR009061">
    <property type="entry name" value="DNA-bd_dom_put_sf"/>
</dbReference>